<evidence type="ECO:0000256" key="7">
    <source>
        <dbReference type="RuleBase" id="RU362044"/>
    </source>
</evidence>
<gene>
    <name evidence="8" type="ORF">JN12_00177</name>
</gene>
<dbReference type="GO" id="GO:0043190">
    <property type="term" value="C:ATP-binding cassette (ABC) transporter complex"/>
    <property type="evidence" value="ECO:0007669"/>
    <property type="project" value="InterPro"/>
</dbReference>
<dbReference type="AlphaFoldDB" id="A0A562WSU3"/>
<comment type="caution">
    <text evidence="7">Lacks conserved residue(s) required for the propagation of feature annotation.</text>
</comment>
<protein>
    <submittedName>
        <fullName evidence="8">Phospholipid/cholesterol/gamma-HCH transport system permease protein</fullName>
    </submittedName>
</protein>
<accession>A0A562WSU3</accession>
<dbReference type="Proteomes" id="UP000319449">
    <property type="component" value="Unassembled WGS sequence"/>
</dbReference>
<dbReference type="NCBIfam" id="TIGR00056">
    <property type="entry name" value="MlaE family lipid ABC transporter permease subunit"/>
    <property type="match status" value="1"/>
</dbReference>
<feature type="transmembrane region" description="Helical" evidence="7">
    <location>
        <begin position="191"/>
        <end position="214"/>
    </location>
</feature>
<reference evidence="8 9" key="1">
    <citation type="submission" date="2019-07" db="EMBL/GenBank/DDBJ databases">
        <title>Genomic Encyclopedia of Archaeal and Bacterial Type Strains, Phase II (KMG-II): from individual species to whole genera.</title>
        <authorList>
            <person name="Goeker M."/>
        </authorList>
    </citation>
    <scope>NUCLEOTIDE SEQUENCE [LARGE SCALE GENOMIC DNA]</scope>
    <source>
        <strain evidence="8 9">ATCC BAA-1139</strain>
    </source>
</reference>
<comment type="similarity">
    <text evidence="2 7">Belongs to the MlaE permease family.</text>
</comment>
<keyword evidence="4 7" id="KW-0812">Transmembrane</keyword>
<keyword evidence="3" id="KW-0813">Transport</keyword>
<dbReference type="PANTHER" id="PTHR30188:SF4">
    <property type="entry name" value="PROTEIN TRIGALACTOSYLDIACYLGLYCEROL 1, CHLOROPLASTIC"/>
    <property type="match status" value="1"/>
</dbReference>
<evidence type="ECO:0000256" key="3">
    <source>
        <dbReference type="ARBA" id="ARBA00022448"/>
    </source>
</evidence>
<feature type="transmembrane region" description="Helical" evidence="7">
    <location>
        <begin position="51"/>
        <end position="74"/>
    </location>
</feature>
<keyword evidence="6 7" id="KW-0472">Membrane</keyword>
<organism evidence="8 9">
    <name type="scientific">Geobacter argillaceus</name>
    <dbReference type="NCBI Taxonomy" id="345631"/>
    <lineage>
        <taxon>Bacteria</taxon>
        <taxon>Pseudomonadati</taxon>
        <taxon>Thermodesulfobacteriota</taxon>
        <taxon>Desulfuromonadia</taxon>
        <taxon>Geobacterales</taxon>
        <taxon>Geobacteraceae</taxon>
        <taxon>Geobacter</taxon>
    </lineage>
</organism>
<evidence type="ECO:0000256" key="6">
    <source>
        <dbReference type="ARBA" id="ARBA00023136"/>
    </source>
</evidence>
<evidence type="ECO:0000256" key="5">
    <source>
        <dbReference type="ARBA" id="ARBA00022989"/>
    </source>
</evidence>
<dbReference type="PANTHER" id="PTHR30188">
    <property type="entry name" value="ABC TRANSPORTER PERMEASE PROTEIN-RELATED"/>
    <property type="match status" value="1"/>
</dbReference>
<name>A0A562WSU3_9BACT</name>
<comment type="caution">
    <text evidence="8">The sequence shown here is derived from an EMBL/GenBank/DDBJ whole genome shotgun (WGS) entry which is preliminary data.</text>
</comment>
<dbReference type="InterPro" id="IPR030802">
    <property type="entry name" value="Permease_MalE"/>
</dbReference>
<keyword evidence="5 7" id="KW-1133">Transmembrane helix</keyword>
<dbReference type="GO" id="GO:0005548">
    <property type="term" value="F:phospholipid transporter activity"/>
    <property type="evidence" value="ECO:0007669"/>
    <property type="project" value="TreeGrafter"/>
</dbReference>
<proteinExistence type="inferred from homology"/>
<comment type="subcellular location">
    <subcellularLocation>
        <location evidence="1">Membrane</location>
        <topology evidence="1">Multi-pass membrane protein</topology>
    </subcellularLocation>
</comment>
<evidence type="ECO:0000313" key="9">
    <source>
        <dbReference type="Proteomes" id="UP000319449"/>
    </source>
</evidence>
<evidence type="ECO:0000313" key="8">
    <source>
        <dbReference type="EMBL" id="TWJ33503.1"/>
    </source>
</evidence>
<dbReference type="Pfam" id="PF02405">
    <property type="entry name" value="MlaE"/>
    <property type="match status" value="1"/>
</dbReference>
<evidence type="ECO:0000256" key="1">
    <source>
        <dbReference type="ARBA" id="ARBA00004141"/>
    </source>
</evidence>
<dbReference type="InterPro" id="IPR003453">
    <property type="entry name" value="ABC_MlaE_roteobac"/>
</dbReference>
<evidence type="ECO:0000256" key="4">
    <source>
        <dbReference type="ARBA" id="ARBA00022692"/>
    </source>
</evidence>
<keyword evidence="9" id="KW-1185">Reference proteome</keyword>
<dbReference type="EMBL" id="VLLN01000001">
    <property type="protein sequence ID" value="TWJ33503.1"/>
    <property type="molecule type" value="Genomic_DNA"/>
</dbReference>
<evidence type="ECO:0000256" key="2">
    <source>
        <dbReference type="ARBA" id="ARBA00007556"/>
    </source>
</evidence>
<feature type="transmembrane region" description="Helical" evidence="7">
    <location>
        <begin position="235"/>
        <end position="256"/>
    </location>
</feature>
<feature type="transmembrane region" description="Helical" evidence="7">
    <location>
        <begin position="148"/>
        <end position="171"/>
    </location>
</feature>
<sequence length="258" mass="28132">MIGFVRLDDRLKQVFFEIQSYFALAWRAVRGMVFPPFYYREFVAQLDRIGVGSLFIVCLTGLFTGMVMALQALIQLKPFAATSYVGGMVAVTMVKELGPVLSSLMVAGRVGSAITAELGTMVVTEQVDAMRVEGTDIVKRLVTSRLKAMLVAMPLLAIVTDTVALFGGYAMSMGYGINPLMYWKSLPQFMVFQDLIEGVAKPAMFGFIIAMMACHVGLNTRGGAEGVGAAVKRTVVLASVLILITDFFMTKIFIVFRG</sequence>